<protein>
    <submittedName>
        <fullName evidence="7">Threonine transporter RhtB</fullName>
    </submittedName>
</protein>
<evidence type="ECO:0000256" key="4">
    <source>
        <dbReference type="ARBA" id="ARBA00022989"/>
    </source>
</evidence>
<keyword evidence="5 6" id="KW-0472">Membrane</keyword>
<gene>
    <name evidence="7" type="ORF">DJ69_11705</name>
</gene>
<dbReference type="PANTHER" id="PTHR30086">
    <property type="entry name" value="ARGININE EXPORTER PROTEIN ARGO"/>
    <property type="match status" value="1"/>
</dbReference>
<comment type="subcellular location">
    <subcellularLocation>
        <location evidence="1">Cell membrane</location>
        <topology evidence="1">Multi-pass membrane protein</topology>
    </subcellularLocation>
</comment>
<name>A0A2G1WHC5_9EURY</name>
<reference evidence="7 8" key="1">
    <citation type="journal article" date="2014" name="Front. Microbiol.">
        <title>Population and genomic analysis of the genus Halorubrum.</title>
        <authorList>
            <person name="Fullmer M.S."/>
            <person name="Soucy S.M."/>
            <person name="Swithers K.S."/>
            <person name="Makkay A.M."/>
            <person name="Wheeler R."/>
            <person name="Ventosa A."/>
            <person name="Gogarten J.P."/>
            <person name="Papke R.T."/>
        </authorList>
    </citation>
    <scope>NUCLEOTIDE SEQUENCE [LARGE SCALE GENOMIC DNA]</scope>
    <source>
        <strain evidence="7 8">C49</strain>
    </source>
</reference>
<dbReference type="GO" id="GO:0005886">
    <property type="term" value="C:plasma membrane"/>
    <property type="evidence" value="ECO:0007669"/>
    <property type="project" value="UniProtKB-SubCell"/>
</dbReference>
<dbReference type="RefSeq" id="WP_099255789.1">
    <property type="nucleotide sequence ID" value="NZ_NHOA01000104.1"/>
</dbReference>
<comment type="caution">
    <text evidence="7">The sequence shown here is derived from an EMBL/GenBank/DDBJ whole genome shotgun (WGS) entry which is preliminary data.</text>
</comment>
<organism evidence="7 8">
    <name type="scientific">Halorubrum persicum</name>
    <dbReference type="NCBI Taxonomy" id="1383844"/>
    <lineage>
        <taxon>Archaea</taxon>
        <taxon>Methanobacteriati</taxon>
        <taxon>Methanobacteriota</taxon>
        <taxon>Stenosarchaea group</taxon>
        <taxon>Halobacteria</taxon>
        <taxon>Halobacteriales</taxon>
        <taxon>Haloferacaceae</taxon>
        <taxon>Halorubrum</taxon>
    </lineage>
</organism>
<evidence type="ECO:0000256" key="2">
    <source>
        <dbReference type="ARBA" id="ARBA00022475"/>
    </source>
</evidence>
<feature type="transmembrane region" description="Helical" evidence="6">
    <location>
        <begin position="74"/>
        <end position="92"/>
    </location>
</feature>
<dbReference type="OrthoDB" id="202606at2157"/>
<evidence type="ECO:0000256" key="3">
    <source>
        <dbReference type="ARBA" id="ARBA00022692"/>
    </source>
</evidence>
<dbReference type="Pfam" id="PF01810">
    <property type="entry name" value="LysE"/>
    <property type="match status" value="1"/>
</dbReference>
<evidence type="ECO:0000256" key="1">
    <source>
        <dbReference type="ARBA" id="ARBA00004651"/>
    </source>
</evidence>
<evidence type="ECO:0000256" key="6">
    <source>
        <dbReference type="SAM" id="Phobius"/>
    </source>
</evidence>
<dbReference type="PANTHER" id="PTHR30086:SF20">
    <property type="entry name" value="ARGININE EXPORTER PROTEIN ARGO-RELATED"/>
    <property type="match status" value="1"/>
</dbReference>
<keyword evidence="4 6" id="KW-1133">Transmembrane helix</keyword>
<dbReference type="AlphaFoldDB" id="A0A2G1WHC5"/>
<dbReference type="Proteomes" id="UP000222824">
    <property type="component" value="Unassembled WGS sequence"/>
</dbReference>
<evidence type="ECO:0000256" key="5">
    <source>
        <dbReference type="ARBA" id="ARBA00023136"/>
    </source>
</evidence>
<keyword evidence="2" id="KW-1003">Cell membrane</keyword>
<dbReference type="InterPro" id="IPR001123">
    <property type="entry name" value="LeuE-type"/>
</dbReference>
<sequence>MIDLPVVLAFVPAVAAVIVSPGPDSIYTVTQSLSDGRAAGVAAAVGTATGVLVHAGAAVLGLSALLRTTAEAYLVVKYVGAAYLVYLGVRLLRDDETFDLDGSAGAGDRSLVESYRRAVTINVTNPQVAVFVLAFFPQFVPAGADASLQLSVLGAVYAGLSLLYLAGVALFADRARHLLLESAVGRRAVRYASGSVLVGFGLRLALDEGRAP</sequence>
<evidence type="ECO:0000313" key="8">
    <source>
        <dbReference type="Proteomes" id="UP000222824"/>
    </source>
</evidence>
<dbReference type="PIRSF" id="PIRSF006324">
    <property type="entry name" value="LeuE"/>
    <property type="match status" value="1"/>
</dbReference>
<accession>A0A2G1WHC5</accession>
<feature type="transmembrane region" description="Helical" evidence="6">
    <location>
        <begin position="39"/>
        <end position="62"/>
    </location>
</feature>
<proteinExistence type="predicted"/>
<keyword evidence="3 6" id="KW-0812">Transmembrane</keyword>
<dbReference type="EMBL" id="NHOA01000104">
    <property type="protein sequence ID" value="PHQ38391.1"/>
    <property type="molecule type" value="Genomic_DNA"/>
</dbReference>
<dbReference type="GO" id="GO:0015171">
    <property type="term" value="F:amino acid transmembrane transporter activity"/>
    <property type="evidence" value="ECO:0007669"/>
    <property type="project" value="TreeGrafter"/>
</dbReference>
<keyword evidence="8" id="KW-1185">Reference proteome</keyword>
<feature type="transmembrane region" description="Helical" evidence="6">
    <location>
        <begin position="150"/>
        <end position="172"/>
    </location>
</feature>
<evidence type="ECO:0000313" key="7">
    <source>
        <dbReference type="EMBL" id="PHQ38391.1"/>
    </source>
</evidence>